<keyword evidence="3" id="KW-1185">Reference proteome</keyword>
<keyword evidence="1" id="KW-1133">Transmembrane helix</keyword>
<accession>A0ABQ9EFW5</accession>
<proteinExistence type="predicted"/>
<name>A0ABQ9EFW5_TEGGR</name>
<comment type="caution">
    <text evidence="2">The sequence shown here is derived from an EMBL/GenBank/DDBJ whole genome shotgun (WGS) entry which is preliminary data.</text>
</comment>
<keyword evidence="1" id="KW-0472">Membrane</keyword>
<sequence length="435" mass="48152">MHRKNLRLTIISEKCLRICVDVEIFVTGILVSSGAVGSGTVGTVVVIVVVAWCGSFLSNVVKSRVSCSYSPKIWSIKFIVSSPFSNVMSGRVGMGSLEVCSATIKSSDNLKLSNSKLNLAFPNSFNGSPPGPDSFTVEVNLEQHSSDIRLYTLSEITDFVAPVSAVKIIFSPSTDPSMYTPSSFGFLLRTIEVSLGSLSIILEITRNVLQRIQDNQPIQAIGGPVNNNADGNLANINRSRPLKITDIQQETDAMLIFVSNDIFHYRIQQALQRFTLVRKLGHKKAIVQFVGTISTPISILSTDNVAIKINVKRRYFGKDIYDQPLSHIDLHCYENRVMSNIAMDNNRSFNIIDNGEKNITENTGDDYTKLQLANNGIKKEAGTYTGLQMSTVNEKEGYTDFKFPIFFNTSKMKSSGKQDITRKTKKIYEDVSTLP</sequence>
<gene>
    <name evidence="2" type="ORF">KUTeg_017777</name>
</gene>
<dbReference type="Proteomes" id="UP001217089">
    <property type="component" value="Unassembled WGS sequence"/>
</dbReference>
<evidence type="ECO:0000313" key="2">
    <source>
        <dbReference type="EMBL" id="KAJ8304194.1"/>
    </source>
</evidence>
<evidence type="ECO:0000313" key="3">
    <source>
        <dbReference type="Proteomes" id="UP001217089"/>
    </source>
</evidence>
<organism evidence="2 3">
    <name type="scientific">Tegillarca granosa</name>
    <name type="common">Malaysian cockle</name>
    <name type="synonym">Anadara granosa</name>
    <dbReference type="NCBI Taxonomy" id="220873"/>
    <lineage>
        <taxon>Eukaryota</taxon>
        <taxon>Metazoa</taxon>
        <taxon>Spiralia</taxon>
        <taxon>Lophotrochozoa</taxon>
        <taxon>Mollusca</taxon>
        <taxon>Bivalvia</taxon>
        <taxon>Autobranchia</taxon>
        <taxon>Pteriomorphia</taxon>
        <taxon>Arcoida</taxon>
        <taxon>Arcoidea</taxon>
        <taxon>Arcidae</taxon>
        <taxon>Tegillarca</taxon>
    </lineage>
</organism>
<dbReference type="EMBL" id="JARBDR010000903">
    <property type="protein sequence ID" value="KAJ8304194.1"/>
    <property type="molecule type" value="Genomic_DNA"/>
</dbReference>
<keyword evidence="1" id="KW-0812">Transmembrane</keyword>
<protein>
    <submittedName>
        <fullName evidence="2">Uncharacterized protein</fullName>
    </submittedName>
</protein>
<reference evidence="2 3" key="1">
    <citation type="submission" date="2022-12" db="EMBL/GenBank/DDBJ databases">
        <title>Chromosome-level genome of Tegillarca granosa.</title>
        <authorList>
            <person name="Kim J."/>
        </authorList>
    </citation>
    <scope>NUCLEOTIDE SEQUENCE [LARGE SCALE GENOMIC DNA]</scope>
    <source>
        <strain evidence="2">Teg-2019</strain>
        <tissue evidence="2">Adductor muscle</tissue>
    </source>
</reference>
<feature type="transmembrane region" description="Helical" evidence="1">
    <location>
        <begin position="24"/>
        <end position="52"/>
    </location>
</feature>
<evidence type="ECO:0000256" key="1">
    <source>
        <dbReference type="SAM" id="Phobius"/>
    </source>
</evidence>